<dbReference type="InterPro" id="IPR036497">
    <property type="entry name" value="GLTP_sf"/>
</dbReference>
<evidence type="ECO:0000256" key="1">
    <source>
        <dbReference type="ARBA" id="ARBA00007148"/>
    </source>
</evidence>
<dbReference type="GO" id="GO:0005829">
    <property type="term" value="C:cytosol"/>
    <property type="evidence" value="ECO:0000318"/>
    <property type="project" value="GO_Central"/>
</dbReference>
<dbReference type="GO" id="GO:1902388">
    <property type="term" value="F:ceramide 1-phosphate transfer activity"/>
    <property type="evidence" value="ECO:0000318"/>
    <property type="project" value="GO_Central"/>
</dbReference>
<dbReference type="AlphaFoldDB" id="A0A5F8GG43"/>
<reference evidence="4" key="2">
    <citation type="submission" date="2025-08" db="UniProtKB">
        <authorList>
            <consortium name="Ensembl"/>
        </authorList>
    </citation>
    <scope>IDENTIFICATION</scope>
</reference>
<dbReference type="GO" id="GO:0035627">
    <property type="term" value="P:ceramide transport"/>
    <property type="evidence" value="ECO:0000318"/>
    <property type="project" value="GO_Central"/>
</dbReference>
<dbReference type="FunCoup" id="A0A5F8GG43">
    <property type="interactions" value="144"/>
</dbReference>
<dbReference type="KEGG" id="mdo:100017216"/>
<name>A0A5F8GG43_MONDO</name>
<keyword evidence="2" id="KW-0812">Transmembrane</keyword>
<evidence type="ECO:0000256" key="2">
    <source>
        <dbReference type="SAM" id="Phobius"/>
    </source>
</evidence>
<keyword evidence="2" id="KW-1133">Transmembrane helix</keyword>
<dbReference type="Gene3D" id="1.10.3520.10">
    <property type="entry name" value="Glycolipid transfer protein"/>
    <property type="match status" value="1"/>
</dbReference>
<dbReference type="GeneTree" id="ENSGT00940000162518"/>
<dbReference type="STRING" id="13616.ENSMODP00000046553"/>
<dbReference type="Bgee" id="ENSMODG00000043509">
    <property type="expression patterns" value="Expressed in kidney and 7 other cell types or tissues"/>
</dbReference>
<dbReference type="InterPro" id="IPR014830">
    <property type="entry name" value="Glycolipid_transfer_prot_dom"/>
</dbReference>
<dbReference type="Pfam" id="PF08718">
    <property type="entry name" value="GLTP"/>
    <property type="match status" value="1"/>
</dbReference>
<sequence>MKLKLLSPSSKVWTPRHWLSCALPFTIFILILLFYLTGEKRQDELTGCGFTAQLCVPERSLTSQEEPGQKSGEIHCLGPDKLPGQMVRPFKESLATEGDLQMPQFLNGWRKLVMLLDPLGTLFTFATQEASEKISTLKSYSRGPHSNHYQTFSAMAEWEQDPFKYKSGLQTLVLLHRALHWAQLCLDGIARVHNADMGVLCGDAYQRVLGPFHPWLIRKAASLAFLAFPRRSKLLAVVCPGANEQEAQEALAQASDMLEAVYNRTQGLLAERGILTHGVTMLPTGGR</sequence>
<dbReference type="Proteomes" id="UP000002280">
    <property type="component" value="Chromosome 2"/>
</dbReference>
<dbReference type="CTD" id="388323"/>
<dbReference type="Ensembl" id="ENSMODT00000085612.1">
    <property type="protein sequence ID" value="ENSMODP00000046553.1"/>
    <property type="gene ID" value="ENSMODG00000043509.1"/>
</dbReference>
<evidence type="ECO:0000259" key="3">
    <source>
        <dbReference type="Pfam" id="PF08718"/>
    </source>
</evidence>
<dbReference type="OrthoDB" id="116883at2759"/>
<reference evidence="4 5" key="1">
    <citation type="journal article" date="2007" name="Nature">
        <title>Genome of the marsupial Monodelphis domestica reveals innovation in non-coding sequences.</title>
        <authorList>
            <person name="Mikkelsen T.S."/>
            <person name="Wakefield M.J."/>
            <person name="Aken B."/>
            <person name="Amemiya C.T."/>
            <person name="Chang J.L."/>
            <person name="Duke S."/>
            <person name="Garber M."/>
            <person name="Gentles A.J."/>
            <person name="Goodstadt L."/>
            <person name="Heger A."/>
            <person name="Jurka J."/>
            <person name="Kamal M."/>
            <person name="Mauceli E."/>
            <person name="Searle S.M."/>
            <person name="Sharpe T."/>
            <person name="Baker M.L."/>
            <person name="Batzer M.A."/>
            <person name="Benos P.V."/>
            <person name="Belov K."/>
            <person name="Clamp M."/>
            <person name="Cook A."/>
            <person name="Cuff J."/>
            <person name="Das R."/>
            <person name="Davidow L."/>
            <person name="Deakin J.E."/>
            <person name="Fazzari M.J."/>
            <person name="Glass J.L."/>
            <person name="Grabherr M."/>
            <person name="Greally J.M."/>
            <person name="Gu W."/>
            <person name="Hore T.A."/>
            <person name="Huttley G.A."/>
            <person name="Kleber M."/>
            <person name="Jirtle R.L."/>
            <person name="Koina E."/>
            <person name="Lee J.T."/>
            <person name="Mahony S."/>
            <person name="Marra M.A."/>
            <person name="Miller R.D."/>
            <person name="Nicholls R.D."/>
            <person name="Oda M."/>
            <person name="Papenfuss A.T."/>
            <person name="Parra Z.E."/>
            <person name="Pollock D.D."/>
            <person name="Ray D.A."/>
            <person name="Schein J.E."/>
            <person name="Speed T.P."/>
            <person name="Thompson K."/>
            <person name="VandeBerg J.L."/>
            <person name="Wade C.M."/>
            <person name="Walker J.A."/>
            <person name="Waters P.D."/>
            <person name="Webber C."/>
            <person name="Weidman J.R."/>
            <person name="Xie X."/>
            <person name="Zody M.C."/>
            <person name="Baldwin J."/>
            <person name="Abdouelleil A."/>
            <person name="Abdulkadir J."/>
            <person name="Abebe A."/>
            <person name="Abera B."/>
            <person name="Abreu J."/>
            <person name="Acer S.C."/>
            <person name="Aftuck L."/>
            <person name="Alexander A."/>
            <person name="An P."/>
            <person name="Anderson E."/>
            <person name="Anderson S."/>
            <person name="Arachi H."/>
            <person name="Azer M."/>
            <person name="Bachantsang P."/>
            <person name="Barry A."/>
            <person name="Bayul T."/>
            <person name="Berlin A."/>
            <person name="Bessette D."/>
            <person name="Bloom T."/>
            <person name="Bloom T."/>
            <person name="Boguslavskiy L."/>
            <person name="Bonnet C."/>
            <person name="Boukhgalter B."/>
            <person name="Bourzgui I."/>
            <person name="Brown A."/>
            <person name="Cahill P."/>
            <person name="Channer S."/>
            <person name="Cheshatsang Y."/>
            <person name="Chuda L."/>
            <person name="Citroen M."/>
            <person name="Collymore A."/>
            <person name="Cooke P."/>
            <person name="Costello M."/>
            <person name="D'Aco K."/>
            <person name="Daza R."/>
            <person name="De Haan G."/>
            <person name="DeGray S."/>
            <person name="DeMaso C."/>
            <person name="Dhargay N."/>
            <person name="Dooley K."/>
            <person name="Dooley E."/>
            <person name="Doricent M."/>
            <person name="Dorje P."/>
            <person name="Dorjee K."/>
            <person name="Dupes A."/>
            <person name="Elong R."/>
            <person name="Falk J."/>
            <person name="Farina A."/>
            <person name="Faro S."/>
            <person name="Ferguson D."/>
            <person name="Fisher S."/>
            <person name="Foley C.D."/>
            <person name="Franke A."/>
            <person name="Friedrich D."/>
            <person name="Gadbois L."/>
            <person name="Gearin G."/>
            <person name="Gearin C.R."/>
            <person name="Giannoukos G."/>
            <person name="Goode T."/>
            <person name="Graham J."/>
            <person name="Grandbois E."/>
            <person name="Grewal S."/>
            <person name="Gyaltsen K."/>
            <person name="Hafez N."/>
            <person name="Hagos B."/>
            <person name="Hall J."/>
            <person name="Henson C."/>
            <person name="Hollinger A."/>
            <person name="Honan T."/>
            <person name="Huard M.D."/>
            <person name="Hughes L."/>
            <person name="Hurhula B."/>
            <person name="Husby M.E."/>
            <person name="Kamat A."/>
            <person name="Kanga B."/>
            <person name="Kashin S."/>
            <person name="Khazanovich D."/>
            <person name="Kisner P."/>
            <person name="Lance K."/>
            <person name="Lara M."/>
            <person name="Lee W."/>
            <person name="Lennon N."/>
            <person name="Letendre F."/>
            <person name="LeVine R."/>
            <person name="Lipovsky A."/>
            <person name="Liu X."/>
            <person name="Liu J."/>
            <person name="Liu S."/>
            <person name="Lokyitsang T."/>
            <person name="Lokyitsang Y."/>
            <person name="Lubonja R."/>
            <person name="Lui A."/>
            <person name="MacDonald P."/>
            <person name="Magnisalis V."/>
            <person name="Maru K."/>
            <person name="Matthews C."/>
            <person name="McCusker W."/>
            <person name="McDonough S."/>
            <person name="Mehta T."/>
            <person name="Meldrim J."/>
            <person name="Meneus L."/>
            <person name="Mihai O."/>
            <person name="Mihalev A."/>
            <person name="Mihova T."/>
            <person name="Mittelman R."/>
            <person name="Mlenga V."/>
            <person name="Montmayeur A."/>
            <person name="Mulrain L."/>
            <person name="Navidi A."/>
            <person name="Naylor J."/>
            <person name="Negash T."/>
            <person name="Nguyen T."/>
            <person name="Nguyen N."/>
            <person name="Nicol R."/>
            <person name="Norbu C."/>
            <person name="Norbu N."/>
            <person name="Novod N."/>
            <person name="O'Neill B."/>
            <person name="Osman S."/>
            <person name="Markiewicz E."/>
            <person name="Oyono O.L."/>
            <person name="Patti C."/>
            <person name="Phunkhang P."/>
            <person name="Pierre F."/>
            <person name="Priest M."/>
            <person name="Raghuraman S."/>
            <person name="Rege F."/>
            <person name="Reyes R."/>
            <person name="Rise C."/>
            <person name="Rogov P."/>
            <person name="Ross K."/>
            <person name="Ryan E."/>
            <person name="Settipalli S."/>
            <person name="Shea T."/>
            <person name="Sherpa N."/>
            <person name="Shi L."/>
            <person name="Shih D."/>
            <person name="Sparrow T."/>
            <person name="Spaulding J."/>
            <person name="Stalker J."/>
            <person name="Stange-Thomann N."/>
            <person name="Stavropoulos S."/>
            <person name="Stone C."/>
            <person name="Strader C."/>
            <person name="Tesfaye S."/>
            <person name="Thomson T."/>
            <person name="Thoulutsang Y."/>
            <person name="Thoulutsang D."/>
            <person name="Topham K."/>
            <person name="Topping I."/>
            <person name="Tsamla T."/>
            <person name="Vassiliev H."/>
            <person name="Vo A."/>
            <person name="Wangchuk T."/>
            <person name="Wangdi T."/>
            <person name="Weiand M."/>
            <person name="Wilkinson J."/>
            <person name="Wilson A."/>
            <person name="Yadav S."/>
            <person name="Young G."/>
            <person name="Yu Q."/>
            <person name="Zembek L."/>
            <person name="Zhong D."/>
            <person name="Zimmer A."/>
            <person name="Zwirko Z."/>
            <person name="Jaffe D.B."/>
            <person name="Alvarez P."/>
            <person name="Brockman W."/>
            <person name="Butler J."/>
            <person name="Chin C."/>
            <person name="Gnerre S."/>
            <person name="MacCallum I."/>
            <person name="Graves J.A."/>
            <person name="Ponting C.P."/>
            <person name="Breen M."/>
            <person name="Samollow P.B."/>
            <person name="Lander E.S."/>
            <person name="Lindblad-Toh K."/>
        </authorList>
    </citation>
    <scope>NUCLEOTIDE SEQUENCE [LARGE SCALE GENOMIC DNA]</scope>
</reference>
<protein>
    <submittedName>
        <fullName evidence="4">Glycolipid transfer protein domain containing 2</fullName>
    </submittedName>
</protein>
<gene>
    <name evidence="4" type="primary">GLTPD2</name>
</gene>
<dbReference type="OMA" id="MLGRMMR"/>
<comment type="similarity">
    <text evidence="1">Belongs to the GLTP family.</text>
</comment>
<dbReference type="GeneID" id="100017216"/>
<proteinExistence type="inferred from homology"/>
<feature type="domain" description="Glycolipid transfer protein" evidence="3">
    <location>
        <begin position="101"/>
        <end position="239"/>
    </location>
</feature>
<accession>A0A5F8GG43</accession>
<dbReference type="GO" id="GO:0120009">
    <property type="term" value="P:intermembrane lipid transfer"/>
    <property type="evidence" value="ECO:0000318"/>
    <property type="project" value="GO_Central"/>
</dbReference>
<dbReference type="PANTHER" id="PTHR10219">
    <property type="entry name" value="GLYCOLIPID TRANSFER PROTEIN-RELATED"/>
    <property type="match status" value="1"/>
</dbReference>
<dbReference type="GO" id="GO:1902387">
    <property type="term" value="F:ceramide 1-phosphate binding"/>
    <property type="evidence" value="ECO:0000318"/>
    <property type="project" value="GO_Central"/>
</dbReference>
<feature type="transmembrane region" description="Helical" evidence="2">
    <location>
        <begin position="17"/>
        <end position="36"/>
    </location>
</feature>
<keyword evidence="2" id="KW-0472">Membrane</keyword>
<dbReference type="PANTHER" id="PTHR10219:SF19">
    <property type="entry name" value="GLYCOLIPID TRANSFER PROTEIN DOMAIN-CONTAINING PROTEIN 2"/>
    <property type="match status" value="1"/>
</dbReference>
<dbReference type="FunFam" id="1.10.3520.10:FF:000002">
    <property type="entry name" value="Ceramide-1-phosphate transfer protein"/>
    <property type="match status" value="1"/>
</dbReference>
<reference evidence="4" key="3">
    <citation type="submission" date="2025-09" db="UniProtKB">
        <authorList>
            <consortium name="Ensembl"/>
        </authorList>
    </citation>
    <scope>IDENTIFICATION</scope>
</reference>
<dbReference type="SUPFAM" id="SSF110004">
    <property type="entry name" value="Glycolipid transfer protein, GLTP"/>
    <property type="match status" value="1"/>
</dbReference>
<evidence type="ECO:0000313" key="5">
    <source>
        <dbReference type="Proteomes" id="UP000002280"/>
    </source>
</evidence>
<evidence type="ECO:0000313" key="4">
    <source>
        <dbReference type="Ensembl" id="ENSMODP00000046553.1"/>
    </source>
</evidence>
<dbReference type="InParanoid" id="A0A5F8GG43"/>
<organism evidence="4 5">
    <name type="scientific">Monodelphis domestica</name>
    <name type="common">Gray short-tailed opossum</name>
    <dbReference type="NCBI Taxonomy" id="13616"/>
    <lineage>
        <taxon>Eukaryota</taxon>
        <taxon>Metazoa</taxon>
        <taxon>Chordata</taxon>
        <taxon>Craniata</taxon>
        <taxon>Vertebrata</taxon>
        <taxon>Euteleostomi</taxon>
        <taxon>Mammalia</taxon>
        <taxon>Metatheria</taxon>
        <taxon>Didelphimorphia</taxon>
        <taxon>Didelphidae</taxon>
        <taxon>Monodelphis</taxon>
    </lineage>
</organism>
<dbReference type="GO" id="GO:0032691">
    <property type="term" value="P:negative regulation of interleukin-1 beta production"/>
    <property type="evidence" value="ECO:0007669"/>
    <property type="project" value="UniProtKB-ARBA"/>
</dbReference>
<keyword evidence="5" id="KW-1185">Reference proteome</keyword>